<evidence type="ECO:0000256" key="9">
    <source>
        <dbReference type="RuleBase" id="RU000461"/>
    </source>
</evidence>
<dbReference type="InterPro" id="IPR001128">
    <property type="entry name" value="Cyt_P450"/>
</dbReference>
<accession>A0A8H7TIE0</accession>
<dbReference type="GO" id="GO:0009403">
    <property type="term" value="P:toxin biosynthetic process"/>
    <property type="evidence" value="ECO:0007669"/>
    <property type="project" value="UniProtKB-ARBA"/>
</dbReference>
<dbReference type="InterPro" id="IPR017972">
    <property type="entry name" value="Cyt_P450_CS"/>
</dbReference>
<evidence type="ECO:0008006" key="13">
    <source>
        <dbReference type="Google" id="ProtNLM"/>
    </source>
</evidence>
<dbReference type="AlphaFoldDB" id="A0A8H7TIE0"/>
<dbReference type="InterPro" id="IPR050121">
    <property type="entry name" value="Cytochrome_P450_monoxygenase"/>
</dbReference>
<keyword evidence="10" id="KW-0812">Transmembrane</keyword>
<evidence type="ECO:0000313" key="12">
    <source>
        <dbReference type="Proteomes" id="UP000664132"/>
    </source>
</evidence>
<keyword evidence="5 9" id="KW-0560">Oxidoreductase</keyword>
<comment type="cofactor">
    <cofactor evidence="1 8">
        <name>heme</name>
        <dbReference type="ChEBI" id="CHEBI:30413"/>
    </cofactor>
</comment>
<keyword evidence="10" id="KW-1133">Transmembrane helix</keyword>
<dbReference type="InterPro" id="IPR002401">
    <property type="entry name" value="Cyt_P450_E_grp-I"/>
</dbReference>
<evidence type="ECO:0000313" key="11">
    <source>
        <dbReference type="EMBL" id="KAG4420016.1"/>
    </source>
</evidence>
<sequence length="507" mass="58473">MDLFLQVFVGPWTVLLVFLPAVYLVLMAFYNVYFHPLRKFPGPFWWTASRIPWAWHSFHGTLTERLCELQREYRDVIRVCPDELHFFTSQAWNDIYGRQAPNGNGNLKKTLGNRRPEVNGTPSIISTVNDPDHRRMRRLLSHAFSEKALTAQTPLINSYVDKLVNNLRRKSNENGGSTTVDIVKWYNYTTFDILGELAFGEPFRCFEDDAIHPWIRILFASVKDGSLVKIANTFPQPMQTLLKRMIPKSNADAAKEEYMFATKKVKARIQAGEAKKVDFMSYILKHNDERGMTMPEIESNAVILILAGSETTATFLSGLTHCLLMNPTHYAKLRDIIRVTFTHEASITPQMLNQIEFFTACIEEAFRIYPPVPQGGVPRITAPEGSFVDGRFVPGNTIVIVPQLPTYMSDANFTDPKKFAPERWLKGDECPERYRGDNRKAMQPFSIGPRNCIGTNLAYFEIRLIFARMLWNFDFELMEESRDWTDQKIFTLWEKKSLNIKLTPRQV</sequence>
<feature type="transmembrane region" description="Helical" evidence="10">
    <location>
        <begin position="12"/>
        <end position="33"/>
    </location>
</feature>
<dbReference type="GO" id="GO:0005506">
    <property type="term" value="F:iron ion binding"/>
    <property type="evidence" value="ECO:0007669"/>
    <property type="project" value="InterPro"/>
</dbReference>
<dbReference type="PRINTS" id="PR00463">
    <property type="entry name" value="EP450I"/>
</dbReference>
<proteinExistence type="inferred from homology"/>
<evidence type="ECO:0000256" key="1">
    <source>
        <dbReference type="ARBA" id="ARBA00001971"/>
    </source>
</evidence>
<dbReference type="PRINTS" id="PR00385">
    <property type="entry name" value="P450"/>
</dbReference>
<dbReference type="Gene3D" id="1.10.630.10">
    <property type="entry name" value="Cytochrome P450"/>
    <property type="match status" value="1"/>
</dbReference>
<evidence type="ECO:0000256" key="5">
    <source>
        <dbReference type="ARBA" id="ARBA00023002"/>
    </source>
</evidence>
<keyword evidence="7 9" id="KW-0503">Monooxygenase</keyword>
<evidence type="ECO:0000256" key="4">
    <source>
        <dbReference type="ARBA" id="ARBA00022723"/>
    </source>
</evidence>
<dbReference type="EMBL" id="JAFJYH010000093">
    <property type="protein sequence ID" value="KAG4420016.1"/>
    <property type="molecule type" value="Genomic_DNA"/>
</dbReference>
<evidence type="ECO:0000256" key="8">
    <source>
        <dbReference type="PIRSR" id="PIRSR602401-1"/>
    </source>
</evidence>
<organism evidence="11 12">
    <name type="scientific">Cadophora malorum</name>
    <dbReference type="NCBI Taxonomy" id="108018"/>
    <lineage>
        <taxon>Eukaryota</taxon>
        <taxon>Fungi</taxon>
        <taxon>Dikarya</taxon>
        <taxon>Ascomycota</taxon>
        <taxon>Pezizomycotina</taxon>
        <taxon>Leotiomycetes</taxon>
        <taxon>Helotiales</taxon>
        <taxon>Ploettnerulaceae</taxon>
        <taxon>Cadophora</taxon>
    </lineage>
</organism>
<keyword evidence="12" id="KW-1185">Reference proteome</keyword>
<dbReference type="GO" id="GO:0016705">
    <property type="term" value="F:oxidoreductase activity, acting on paired donors, with incorporation or reduction of molecular oxygen"/>
    <property type="evidence" value="ECO:0007669"/>
    <property type="project" value="InterPro"/>
</dbReference>
<dbReference type="GO" id="GO:0020037">
    <property type="term" value="F:heme binding"/>
    <property type="evidence" value="ECO:0007669"/>
    <property type="project" value="InterPro"/>
</dbReference>
<evidence type="ECO:0000256" key="3">
    <source>
        <dbReference type="ARBA" id="ARBA00022617"/>
    </source>
</evidence>
<evidence type="ECO:0000256" key="10">
    <source>
        <dbReference type="SAM" id="Phobius"/>
    </source>
</evidence>
<dbReference type="OrthoDB" id="1470350at2759"/>
<dbReference type="CDD" id="cd11058">
    <property type="entry name" value="CYP60B-like"/>
    <property type="match status" value="1"/>
</dbReference>
<dbReference type="FunFam" id="1.10.630.10:FF:000047">
    <property type="entry name" value="Cytochrome P450 monooxygenase"/>
    <property type="match status" value="1"/>
</dbReference>
<keyword evidence="10" id="KW-0472">Membrane</keyword>
<keyword evidence="6 8" id="KW-0408">Iron</keyword>
<keyword evidence="3 8" id="KW-0349">Heme</keyword>
<gene>
    <name evidence="11" type="ORF">IFR04_006867</name>
</gene>
<comment type="caution">
    <text evidence="11">The sequence shown here is derived from an EMBL/GenBank/DDBJ whole genome shotgun (WGS) entry which is preliminary data.</text>
</comment>
<dbReference type="PROSITE" id="PS00086">
    <property type="entry name" value="CYTOCHROME_P450"/>
    <property type="match status" value="1"/>
</dbReference>
<dbReference type="PANTHER" id="PTHR24305:SF210">
    <property type="entry name" value="CYTOCHROME P450 MONOOXYGENASE ASQL-RELATED"/>
    <property type="match status" value="1"/>
</dbReference>
<dbReference type="GO" id="GO:0004497">
    <property type="term" value="F:monooxygenase activity"/>
    <property type="evidence" value="ECO:0007669"/>
    <property type="project" value="UniProtKB-KW"/>
</dbReference>
<keyword evidence="4 8" id="KW-0479">Metal-binding</keyword>
<dbReference type="SUPFAM" id="SSF48264">
    <property type="entry name" value="Cytochrome P450"/>
    <property type="match status" value="1"/>
</dbReference>
<feature type="binding site" description="axial binding residue" evidence="8">
    <location>
        <position position="452"/>
    </location>
    <ligand>
        <name>heme</name>
        <dbReference type="ChEBI" id="CHEBI:30413"/>
    </ligand>
    <ligandPart>
        <name>Fe</name>
        <dbReference type="ChEBI" id="CHEBI:18248"/>
    </ligandPart>
</feature>
<evidence type="ECO:0000256" key="2">
    <source>
        <dbReference type="ARBA" id="ARBA00010617"/>
    </source>
</evidence>
<name>A0A8H7TIE0_9HELO</name>
<dbReference type="Pfam" id="PF00067">
    <property type="entry name" value="p450"/>
    <property type="match status" value="1"/>
</dbReference>
<protein>
    <recommendedName>
        <fullName evidence="13">Cytochrome P450 monooxygenase</fullName>
    </recommendedName>
</protein>
<dbReference type="PANTHER" id="PTHR24305">
    <property type="entry name" value="CYTOCHROME P450"/>
    <property type="match status" value="1"/>
</dbReference>
<comment type="similarity">
    <text evidence="2 9">Belongs to the cytochrome P450 family.</text>
</comment>
<evidence type="ECO:0000256" key="6">
    <source>
        <dbReference type="ARBA" id="ARBA00023004"/>
    </source>
</evidence>
<reference evidence="11" key="1">
    <citation type="submission" date="2021-02" db="EMBL/GenBank/DDBJ databases">
        <title>Genome sequence Cadophora malorum strain M34.</title>
        <authorList>
            <person name="Stefanovic E."/>
            <person name="Vu D."/>
            <person name="Scully C."/>
            <person name="Dijksterhuis J."/>
            <person name="Roader J."/>
            <person name="Houbraken J."/>
        </authorList>
    </citation>
    <scope>NUCLEOTIDE SEQUENCE</scope>
    <source>
        <strain evidence="11">M34</strain>
    </source>
</reference>
<evidence type="ECO:0000256" key="7">
    <source>
        <dbReference type="ARBA" id="ARBA00023033"/>
    </source>
</evidence>
<dbReference type="Proteomes" id="UP000664132">
    <property type="component" value="Unassembled WGS sequence"/>
</dbReference>
<dbReference type="InterPro" id="IPR036396">
    <property type="entry name" value="Cyt_P450_sf"/>
</dbReference>